<proteinExistence type="inferred from homology"/>
<feature type="binding site" evidence="3">
    <location>
        <begin position="22"/>
        <end position="27"/>
    </location>
    <ligand>
        <name>ATP</name>
        <dbReference type="ChEBI" id="CHEBI:30616"/>
    </ligand>
</feature>
<dbReference type="SUPFAM" id="SSF52540">
    <property type="entry name" value="P-loop containing nucleoside triphosphate hydrolases"/>
    <property type="match status" value="1"/>
</dbReference>
<dbReference type="Pfam" id="PF01121">
    <property type="entry name" value="CoaE"/>
    <property type="match status" value="1"/>
</dbReference>
<evidence type="ECO:0000256" key="3">
    <source>
        <dbReference type="HAMAP-Rule" id="MF_00376"/>
    </source>
</evidence>
<dbReference type="GO" id="GO:0004140">
    <property type="term" value="F:dephospho-CoA kinase activity"/>
    <property type="evidence" value="ECO:0007669"/>
    <property type="project" value="UniProtKB-UniRule"/>
</dbReference>
<accession>A0A087B476</accession>
<dbReference type="GO" id="GO:0005524">
    <property type="term" value="F:ATP binding"/>
    <property type="evidence" value="ECO:0007669"/>
    <property type="project" value="UniProtKB-UniRule"/>
</dbReference>
<dbReference type="NCBIfam" id="TIGR00152">
    <property type="entry name" value="dephospho-CoA kinase"/>
    <property type="match status" value="1"/>
</dbReference>
<keyword evidence="3" id="KW-0963">Cytoplasm</keyword>
<comment type="function">
    <text evidence="3">Catalyzes the phosphorylation of the 3'-hydroxyl group of dephosphocoenzyme A to form coenzyme A.</text>
</comment>
<dbReference type="GO" id="GO:0015937">
    <property type="term" value="P:coenzyme A biosynthetic process"/>
    <property type="evidence" value="ECO:0007669"/>
    <property type="project" value="UniProtKB-UniRule"/>
</dbReference>
<comment type="caution">
    <text evidence="5">The sequence shown here is derived from an EMBL/GenBank/DDBJ whole genome shotgun (WGS) entry which is preliminary data.</text>
</comment>
<dbReference type="AlphaFoldDB" id="A0A087B476"/>
<evidence type="ECO:0000256" key="1">
    <source>
        <dbReference type="ARBA" id="ARBA00022741"/>
    </source>
</evidence>
<keyword evidence="2 3" id="KW-0067">ATP-binding</keyword>
<dbReference type="Proteomes" id="UP000029067">
    <property type="component" value="Unassembled WGS sequence"/>
</dbReference>
<dbReference type="HAMAP" id="MF_00376">
    <property type="entry name" value="Dephospho_CoA_kinase"/>
    <property type="match status" value="1"/>
</dbReference>
<sequence>MDAWHILGRMTMRRIGLTGGIAAGKSTVASRMAAQGAQVIDYDKLTRMLQEPQSPAILRLAARFGDDILDAEGGVDRVALGRHVFGQDDRGRALADLNAIMHPLVYRMAEREERRILSDGRPHVVVHDVPLLAQVIDGLPFRFDHVVTVVAPVDVRVRRLVETRGMDRSTALVRVREQGDEESRLAIADHVIDSDRPMEQMFETVDMLVDSWIREME</sequence>
<comment type="catalytic activity">
    <reaction evidence="3">
        <text>3'-dephospho-CoA + ATP = ADP + CoA + H(+)</text>
        <dbReference type="Rhea" id="RHEA:18245"/>
        <dbReference type="ChEBI" id="CHEBI:15378"/>
        <dbReference type="ChEBI" id="CHEBI:30616"/>
        <dbReference type="ChEBI" id="CHEBI:57287"/>
        <dbReference type="ChEBI" id="CHEBI:57328"/>
        <dbReference type="ChEBI" id="CHEBI:456216"/>
        <dbReference type="EC" id="2.7.1.24"/>
    </reaction>
</comment>
<comment type="subcellular location">
    <subcellularLocation>
        <location evidence="3">Cytoplasm</location>
    </subcellularLocation>
</comment>
<name>A0A087B476_9BIFI</name>
<evidence type="ECO:0000313" key="6">
    <source>
        <dbReference type="Proteomes" id="UP000029067"/>
    </source>
</evidence>
<dbReference type="EC" id="2.7.1.24" evidence="3 4"/>
<dbReference type="EMBL" id="JGYV01000001">
    <property type="protein sequence ID" value="KFI65826.1"/>
    <property type="molecule type" value="Genomic_DNA"/>
</dbReference>
<protein>
    <recommendedName>
        <fullName evidence="3 4">Dephospho-CoA kinase</fullName>
        <ecNumber evidence="3 4">2.7.1.24</ecNumber>
    </recommendedName>
    <alternativeName>
        <fullName evidence="3">Dephosphocoenzyme A kinase</fullName>
    </alternativeName>
</protein>
<keyword evidence="1 3" id="KW-0547">Nucleotide-binding</keyword>
<comment type="pathway">
    <text evidence="3">Cofactor biosynthesis; coenzyme A biosynthesis; CoA from (R)-pantothenate: step 5/5.</text>
</comment>
<gene>
    <name evidence="3" type="primary">coaE</name>
    <name evidence="5" type="ORF">BCUN_0321</name>
</gene>
<reference evidence="5 6" key="1">
    <citation type="submission" date="2014-03" db="EMBL/GenBank/DDBJ databases">
        <title>Genomics of Bifidobacteria.</title>
        <authorList>
            <person name="Ventura M."/>
            <person name="Milani C."/>
            <person name="Lugli G.A."/>
        </authorList>
    </citation>
    <scope>NUCLEOTIDE SEQUENCE [LARGE SCALE GENOMIC DNA]</scope>
    <source>
        <strain evidence="5 6">LMG 10738</strain>
    </source>
</reference>
<dbReference type="InterPro" id="IPR027417">
    <property type="entry name" value="P-loop_NTPase"/>
</dbReference>
<keyword evidence="3" id="KW-0173">Coenzyme A biosynthesis</keyword>
<dbReference type="Gene3D" id="3.40.50.300">
    <property type="entry name" value="P-loop containing nucleotide triphosphate hydrolases"/>
    <property type="match status" value="1"/>
</dbReference>
<evidence type="ECO:0000256" key="2">
    <source>
        <dbReference type="ARBA" id="ARBA00022840"/>
    </source>
</evidence>
<dbReference type="PANTHER" id="PTHR10695">
    <property type="entry name" value="DEPHOSPHO-COA KINASE-RELATED"/>
    <property type="match status" value="1"/>
</dbReference>
<dbReference type="GO" id="GO:0005737">
    <property type="term" value="C:cytoplasm"/>
    <property type="evidence" value="ECO:0007669"/>
    <property type="project" value="UniProtKB-SubCell"/>
</dbReference>
<dbReference type="UniPathway" id="UPA00241">
    <property type="reaction ID" value="UER00356"/>
</dbReference>
<keyword evidence="3 5" id="KW-0418">Kinase</keyword>
<dbReference type="PANTHER" id="PTHR10695:SF46">
    <property type="entry name" value="BIFUNCTIONAL COENZYME A SYNTHASE-RELATED"/>
    <property type="match status" value="1"/>
</dbReference>
<evidence type="ECO:0000256" key="4">
    <source>
        <dbReference type="NCBIfam" id="TIGR00152"/>
    </source>
</evidence>
<comment type="similarity">
    <text evidence="3">Belongs to the CoaE family.</text>
</comment>
<dbReference type="CDD" id="cd02022">
    <property type="entry name" value="DPCK"/>
    <property type="match status" value="1"/>
</dbReference>
<keyword evidence="6" id="KW-1185">Reference proteome</keyword>
<dbReference type="eggNOG" id="COG0237">
    <property type="taxonomic scope" value="Bacteria"/>
</dbReference>
<dbReference type="STRING" id="1688.BCUN_0321"/>
<evidence type="ECO:0000313" key="5">
    <source>
        <dbReference type="EMBL" id="KFI65826.1"/>
    </source>
</evidence>
<keyword evidence="3 5" id="KW-0808">Transferase</keyword>
<organism evidence="5 6">
    <name type="scientific">Bifidobacterium cuniculi</name>
    <dbReference type="NCBI Taxonomy" id="1688"/>
    <lineage>
        <taxon>Bacteria</taxon>
        <taxon>Bacillati</taxon>
        <taxon>Actinomycetota</taxon>
        <taxon>Actinomycetes</taxon>
        <taxon>Bifidobacteriales</taxon>
        <taxon>Bifidobacteriaceae</taxon>
        <taxon>Bifidobacterium</taxon>
    </lineage>
</organism>
<dbReference type="InterPro" id="IPR001977">
    <property type="entry name" value="Depp_CoAkinase"/>
</dbReference>
<dbReference type="PROSITE" id="PS51219">
    <property type="entry name" value="DPCK"/>
    <property type="match status" value="1"/>
</dbReference>